<keyword evidence="4 5" id="KW-0472">Membrane</keyword>
<comment type="subcellular location">
    <subcellularLocation>
        <location evidence="1">Membrane</location>
        <topology evidence="1">Multi-pass membrane protein</topology>
    </subcellularLocation>
</comment>
<evidence type="ECO:0000313" key="8">
    <source>
        <dbReference type="Proteomes" id="UP000572953"/>
    </source>
</evidence>
<protein>
    <submittedName>
        <fullName evidence="7">CvpA family protein</fullName>
    </submittedName>
</protein>
<dbReference type="GO" id="GO:0016020">
    <property type="term" value="C:membrane"/>
    <property type="evidence" value="ECO:0007669"/>
    <property type="project" value="UniProtKB-SubCell"/>
</dbReference>
<proteinExistence type="predicted"/>
<keyword evidence="2 5" id="KW-0812">Transmembrane</keyword>
<organism evidence="7 8">
    <name type="scientific">Candidatus Fonsibacter lacus</name>
    <dbReference type="NCBI Taxonomy" id="2576439"/>
    <lineage>
        <taxon>Bacteria</taxon>
        <taxon>Pseudomonadati</taxon>
        <taxon>Pseudomonadota</taxon>
        <taxon>Alphaproteobacteria</taxon>
        <taxon>Candidatus Pelagibacterales</taxon>
        <taxon>Candidatus Pelagibacterales incertae sedis</taxon>
        <taxon>Candidatus Fonsibacter</taxon>
    </lineage>
</organism>
<dbReference type="GO" id="GO:0009403">
    <property type="term" value="P:toxin biosynthetic process"/>
    <property type="evidence" value="ECO:0007669"/>
    <property type="project" value="InterPro"/>
</dbReference>
<gene>
    <name evidence="7" type="ORF">EBV78_03520</name>
    <name evidence="6" type="ORF">EBX74_03990</name>
</gene>
<evidence type="ECO:0000313" key="7">
    <source>
        <dbReference type="EMBL" id="NCU63141.1"/>
    </source>
</evidence>
<feature type="transmembrane region" description="Helical" evidence="5">
    <location>
        <begin position="36"/>
        <end position="57"/>
    </location>
</feature>
<evidence type="ECO:0000256" key="2">
    <source>
        <dbReference type="ARBA" id="ARBA00022692"/>
    </source>
</evidence>
<evidence type="ECO:0000256" key="1">
    <source>
        <dbReference type="ARBA" id="ARBA00004141"/>
    </source>
</evidence>
<dbReference type="PANTHER" id="PTHR36926">
    <property type="entry name" value="COLICIN V PRODUCTION PROTEIN"/>
    <property type="match status" value="1"/>
</dbReference>
<feature type="transmembrane region" description="Helical" evidence="5">
    <location>
        <begin position="12"/>
        <end position="29"/>
    </location>
</feature>
<dbReference type="Proteomes" id="UP000572953">
    <property type="component" value="Unassembled WGS sequence"/>
</dbReference>
<comment type="caution">
    <text evidence="7">The sequence shown here is derived from an EMBL/GenBank/DDBJ whole genome shotgun (WGS) entry which is preliminary data.</text>
</comment>
<evidence type="ECO:0000256" key="4">
    <source>
        <dbReference type="ARBA" id="ARBA00023136"/>
    </source>
</evidence>
<dbReference type="Proteomes" id="UP000747791">
    <property type="component" value="Unassembled WGS sequence"/>
</dbReference>
<reference evidence="7 8" key="1">
    <citation type="submission" date="2018-10" db="EMBL/GenBank/DDBJ databases">
        <title>Iterative Subtractive Binning of Freshwater Chronoseries Metagenomes Recovers Nearly Complete Genomes from over Four Hundred Novel Species.</title>
        <authorList>
            <person name="Rodriguez-R L.M."/>
            <person name="Tsementzi D."/>
            <person name="Luo C."/>
            <person name="Konstantinidis K.T."/>
        </authorList>
    </citation>
    <scope>NUCLEOTIDE SEQUENCE [LARGE SCALE GENOMIC DNA]</scope>
    <source>
        <strain evidence="7">WB7_2B_003</strain>
        <strain evidence="6">WB8_2A_004</strain>
    </source>
</reference>
<dbReference type="Pfam" id="PF02674">
    <property type="entry name" value="Colicin_V"/>
    <property type="match status" value="1"/>
</dbReference>
<name>A0A845SBN8_9PROT</name>
<dbReference type="InterPro" id="IPR052719">
    <property type="entry name" value="CvpA-like"/>
</dbReference>
<dbReference type="EMBL" id="RGOB01000139">
    <property type="protein sequence ID" value="NCU53436.1"/>
    <property type="molecule type" value="Genomic_DNA"/>
</dbReference>
<keyword evidence="3 5" id="KW-1133">Transmembrane helix</keyword>
<accession>A0A845SBN8</accession>
<dbReference type="InterPro" id="IPR003825">
    <property type="entry name" value="Colicin-V_CvpA"/>
</dbReference>
<feature type="transmembrane region" description="Helical" evidence="5">
    <location>
        <begin position="77"/>
        <end position="94"/>
    </location>
</feature>
<evidence type="ECO:0000313" key="6">
    <source>
        <dbReference type="EMBL" id="NCU53436.1"/>
    </source>
</evidence>
<dbReference type="AlphaFoldDB" id="A0A845SBN8"/>
<evidence type="ECO:0000256" key="5">
    <source>
        <dbReference type="SAM" id="Phobius"/>
    </source>
</evidence>
<feature type="transmembrane region" description="Helical" evidence="5">
    <location>
        <begin position="115"/>
        <end position="138"/>
    </location>
</feature>
<evidence type="ECO:0000256" key="3">
    <source>
        <dbReference type="ARBA" id="ARBA00022989"/>
    </source>
</evidence>
<dbReference type="EMBL" id="RGGN01000131">
    <property type="protein sequence ID" value="NCU63141.1"/>
    <property type="molecule type" value="Genomic_DNA"/>
</dbReference>
<dbReference type="PANTHER" id="PTHR36926:SF1">
    <property type="entry name" value="COLICIN V PRODUCTION PROTEIN"/>
    <property type="match status" value="1"/>
</dbReference>
<sequence>MDNFINFFKSNNINIFDIIVALIILFNLISSTKKGFVLSLISFLKWIIAFIIAKFSIPYALPYVGKIIENESTARTVSGVTVFLLSLFLIIVLGKAMGKSLKWAGLGGIDKLFGFIFGGITGYFYCVIILSLSNYIYIYDKWPAYLKNGSSYNIIEYGRKLFDEKVLFSNEYIDETKKKLKK</sequence>